<accession>A0A368VUS0</accession>
<reference evidence="2 3" key="1">
    <citation type="submission" date="2018-07" db="EMBL/GenBank/DDBJ databases">
        <title>Genomic Encyclopedia of Type Strains, Phase III (KMG-III): the genomes of soil and plant-associated and newly described type strains.</title>
        <authorList>
            <person name="Whitman W."/>
        </authorList>
    </citation>
    <scope>NUCLEOTIDE SEQUENCE [LARGE SCALE GENOMIC DNA]</scope>
    <source>
        <strain evidence="2 3">CECT 8575</strain>
    </source>
</reference>
<dbReference type="EMBL" id="QPJC01000002">
    <property type="protein sequence ID" value="RCW45844.1"/>
    <property type="molecule type" value="Genomic_DNA"/>
</dbReference>
<keyword evidence="3" id="KW-1185">Reference proteome</keyword>
<evidence type="ECO:0000256" key="1">
    <source>
        <dbReference type="SAM" id="Phobius"/>
    </source>
</evidence>
<keyword evidence="1" id="KW-0812">Transmembrane</keyword>
<sequence>MHATESTEASTTSIVLGMLLPILLLGLSVMSYLVARKYLPPRPDVLRKYGLSGVVVGPPAPSSPPQH</sequence>
<feature type="transmembrane region" description="Helical" evidence="1">
    <location>
        <begin position="14"/>
        <end position="35"/>
    </location>
</feature>
<gene>
    <name evidence="2" type="ORF">DFQ14_102145</name>
</gene>
<organism evidence="2 3">
    <name type="scientific">Halopolyspora algeriensis</name>
    <dbReference type="NCBI Taxonomy" id="1500506"/>
    <lineage>
        <taxon>Bacteria</taxon>
        <taxon>Bacillati</taxon>
        <taxon>Actinomycetota</taxon>
        <taxon>Actinomycetes</taxon>
        <taxon>Actinomycetes incertae sedis</taxon>
        <taxon>Halopolyspora</taxon>
    </lineage>
</organism>
<keyword evidence="1" id="KW-0472">Membrane</keyword>
<evidence type="ECO:0000313" key="3">
    <source>
        <dbReference type="Proteomes" id="UP000253495"/>
    </source>
</evidence>
<protein>
    <submittedName>
        <fullName evidence="2">Uncharacterized protein</fullName>
    </submittedName>
</protein>
<dbReference type="AlphaFoldDB" id="A0A368VUS0"/>
<evidence type="ECO:0000313" key="2">
    <source>
        <dbReference type="EMBL" id="RCW45844.1"/>
    </source>
</evidence>
<dbReference type="Proteomes" id="UP000253495">
    <property type="component" value="Unassembled WGS sequence"/>
</dbReference>
<name>A0A368VUS0_9ACTN</name>
<comment type="caution">
    <text evidence="2">The sequence shown here is derived from an EMBL/GenBank/DDBJ whole genome shotgun (WGS) entry which is preliminary data.</text>
</comment>
<proteinExistence type="predicted"/>
<keyword evidence="1" id="KW-1133">Transmembrane helix</keyword>